<evidence type="ECO:0000313" key="3">
    <source>
        <dbReference type="WBParaSite" id="Hba_04847"/>
    </source>
</evidence>
<keyword evidence="1" id="KW-0472">Membrane</keyword>
<protein>
    <submittedName>
        <fullName evidence="3">Uncharacterized protein</fullName>
    </submittedName>
</protein>
<evidence type="ECO:0000313" key="2">
    <source>
        <dbReference type="Proteomes" id="UP000095283"/>
    </source>
</evidence>
<proteinExistence type="predicted"/>
<dbReference type="WBParaSite" id="Hba_04847">
    <property type="protein sequence ID" value="Hba_04847"/>
    <property type="gene ID" value="Hba_04847"/>
</dbReference>
<dbReference type="Proteomes" id="UP000095283">
    <property type="component" value="Unplaced"/>
</dbReference>
<keyword evidence="1" id="KW-0812">Transmembrane</keyword>
<sequence>MYKTYIYIYIYIYIYSKGTSNIINYIWRFVDYYLKYLIFLRS</sequence>
<reference evidence="3" key="1">
    <citation type="submission" date="2016-11" db="UniProtKB">
        <authorList>
            <consortium name="WormBaseParasite"/>
        </authorList>
    </citation>
    <scope>IDENTIFICATION</scope>
</reference>
<name>A0A1I7WIM1_HETBA</name>
<organism evidence="2 3">
    <name type="scientific">Heterorhabditis bacteriophora</name>
    <name type="common">Entomopathogenic nematode worm</name>
    <dbReference type="NCBI Taxonomy" id="37862"/>
    <lineage>
        <taxon>Eukaryota</taxon>
        <taxon>Metazoa</taxon>
        <taxon>Ecdysozoa</taxon>
        <taxon>Nematoda</taxon>
        <taxon>Chromadorea</taxon>
        <taxon>Rhabditida</taxon>
        <taxon>Rhabditina</taxon>
        <taxon>Rhabditomorpha</taxon>
        <taxon>Strongyloidea</taxon>
        <taxon>Heterorhabditidae</taxon>
        <taxon>Heterorhabditis</taxon>
    </lineage>
</organism>
<keyword evidence="2" id="KW-1185">Reference proteome</keyword>
<evidence type="ECO:0000256" key="1">
    <source>
        <dbReference type="SAM" id="Phobius"/>
    </source>
</evidence>
<keyword evidence="1" id="KW-1133">Transmembrane helix</keyword>
<feature type="transmembrane region" description="Helical" evidence="1">
    <location>
        <begin position="6"/>
        <end position="27"/>
    </location>
</feature>
<dbReference type="AlphaFoldDB" id="A0A1I7WIM1"/>
<accession>A0A1I7WIM1</accession>